<feature type="modified residue" description="N6-(pyridoxal phosphate)lysine" evidence="3">
    <location>
        <position position="187"/>
    </location>
</feature>
<dbReference type="RefSeq" id="WP_161861168.1">
    <property type="nucleotide sequence ID" value="NZ_CP046620.1"/>
</dbReference>
<dbReference type="GO" id="GO:0008483">
    <property type="term" value="F:transaminase activity"/>
    <property type="evidence" value="ECO:0007669"/>
    <property type="project" value="UniProtKB-KW"/>
</dbReference>
<dbReference type="Gene3D" id="3.90.1150.10">
    <property type="entry name" value="Aspartate Aminotransferase, domain 1"/>
    <property type="match status" value="1"/>
</dbReference>
<dbReference type="InterPro" id="IPR000653">
    <property type="entry name" value="DegT/StrS_aminotransferase"/>
</dbReference>
<keyword evidence="5" id="KW-0032">Aminotransferase</keyword>
<gene>
    <name evidence="5" type="primary">pseC</name>
    <name evidence="5" type="ORF">GO499_05030</name>
</gene>
<reference evidence="5 6" key="1">
    <citation type="submission" date="2019-12" db="EMBL/GenBank/DDBJ databases">
        <title>Complete genome sequence of Algicella marina strain 9Alg 56(T) isolated from the red alga Tichocarpus crinitus.</title>
        <authorList>
            <person name="Kim S.-G."/>
            <person name="Nedashkovskaya O.I."/>
        </authorList>
    </citation>
    <scope>NUCLEOTIDE SEQUENCE [LARGE SCALE GENOMIC DNA]</scope>
    <source>
        <strain evidence="5 6">9Alg 56</strain>
    </source>
</reference>
<comment type="similarity">
    <text evidence="1 4">Belongs to the DegT/DnrJ/EryC1 family.</text>
</comment>
<dbReference type="SUPFAM" id="SSF53383">
    <property type="entry name" value="PLP-dependent transferases"/>
    <property type="match status" value="1"/>
</dbReference>
<organism evidence="5 6">
    <name type="scientific">Algicella marina</name>
    <dbReference type="NCBI Taxonomy" id="2683284"/>
    <lineage>
        <taxon>Bacteria</taxon>
        <taxon>Pseudomonadati</taxon>
        <taxon>Pseudomonadota</taxon>
        <taxon>Alphaproteobacteria</taxon>
        <taxon>Rhodobacterales</taxon>
        <taxon>Paracoccaceae</taxon>
        <taxon>Algicella</taxon>
    </lineage>
</organism>
<dbReference type="PANTHER" id="PTHR30244">
    <property type="entry name" value="TRANSAMINASE"/>
    <property type="match status" value="1"/>
</dbReference>
<keyword evidence="3 4" id="KW-0663">Pyridoxal phosphate</keyword>
<feature type="active site" description="Proton acceptor" evidence="2">
    <location>
        <position position="187"/>
    </location>
</feature>
<name>A0A6P1SZZ3_9RHOB</name>
<evidence type="ECO:0000313" key="5">
    <source>
        <dbReference type="EMBL" id="QHQ34599.1"/>
    </source>
</evidence>
<keyword evidence="5" id="KW-0808">Transferase</keyword>
<proteinExistence type="inferred from homology"/>
<dbReference type="Pfam" id="PF01041">
    <property type="entry name" value="DegT_DnrJ_EryC1"/>
    <property type="match status" value="1"/>
</dbReference>
<dbReference type="EC" id="2.6.1.92" evidence="5"/>
<dbReference type="InterPro" id="IPR015421">
    <property type="entry name" value="PyrdxlP-dep_Trfase_major"/>
</dbReference>
<accession>A0A6P1SZZ3</accession>
<dbReference type="PIRSF" id="PIRSF000390">
    <property type="entry name" value="PLP_StrS"/>
    <property type="match status" value="1"/>
</dbReference>
<evidence type="ECO:0000256" key="1">
    <source>
        <dbReference type="ARBA" id="ARBA00037999"/>
    </source>
</evidence>
<dbReference type="InterPro" id="IPR015422">
    <property type="entry name" value="PyrdxlP-dep_Trfase_small"/>
</dbReference>
<dbReference type="NCBIfam" id="TIGR03588">
    <property type="entry name" value="PseC"/>
    <property type="match status" value="1"/>
</dbReference>
<dbReference type="PANTHER" id="PTHR30244:SF34">
    <property type="entry name" value="DTDP-4-AMINO-4,6-DIDEOXYGALACTOSE TRANSAMINASE"/>
    <property type="match status" value="1"/>
</dbReference>
<dbReference type="Gene3D" id="3.40.640.10">
    <property type="entry name" value="Type I PLP-dependent aspartate aminotransferase-like (Major domain)"/>
    <property type="match status" value="1"/>
</dbReference>
<dbReference type="KEGG" id="amaq:GO499_05030"/>
<dbReference type="InterPro" id="IPR020026">
    <property type="entry name" value="PseC"/>
</dbReference>
<dbReference type="Proteomes" id="UP000464495">
    <property type="component" value="Chromosome"/>
</dbReference>
<dbReference type="CDD" id="cd00616">
    <property type="entry name" value="AHBA_syn"/>
    <property type="match status" value="1"/>
</dbReference>
<evidence type="ECO:0000256" key="4">
    <source>
        <dbReference type="RuleBase" id="RU004508"/>
    </source>
</evidence>
<sequence length="381" mass="41574">MTVIPYGRQTVTEEDIAAVREVLVSDYLTQGPAVPRFEAAICAATGAEHAVATSSATGALHIACLALGVGPGDMVWTVPNTFVASANAALYCGADVDFVDINVDTWTMSVEALEAKLETTKRKPKVLIPVDLCGRPCDMAPLRALADKHGFAILSDSSHAIGASYRDSIVGDGRYADITVFSFHPVKIITTAEGGAATTNDPALARRLDLLRSHGITRDPEEMTEPSHGGWYYQQIMLGYNYRMTDMQAALGASQMTRLQDIIARRHVLARRYDEMLTSLPVRQPAPESNSRSALHLYPVLVPETQHSQVFAAMRAADILVNLHYIPVHLQPFYRARGFAEGDFPNAEAYYRRAISLPMFPALTFELQDRVVAELGRALGA</sequence>
<dbReference type="GO" id="GO:0030170">
    <property type="term" value="F:pyridoxal phosphate binding"/>
    <property type="evidence" value="ECO:0007669"/>
    <property type="project" value="TreeGrafter"/>
</dbReference>
<dbReference type="AlphaFoldDB" id="A0A6P1SZZ3"/>
<dbReference type="EMBL" id="CP046620">
    <property type="protein sequence ID" value="QHQ34599.1"/>
    <property type="molecule type" value="Genomic_DNA"/>
</dbReference>
<dbReference type="InterPro" id="IPR015424">
    <property type="entry name" value="PyrdxlP-dep_Trfase"/>
</dbReference>
<protein>
    <submittedName>
        <fullName evidence="5">UDP-4-amino-4, 6-dideoxy-N-acetyl-beta-L-altrosamine transaminase</fullName>
        <ecNumber evidence="5">2.6.1.92</ecNumber>
    </submittedName>
</protein>
<evidence type="ECO:0000256" key="2">
    <source>
        <dbReference type="PIRSR" id="PIRSR000390-1"/>
    </source>
</evidence>
<keyword evidence="6" id="KW-1185">Reference proteome</keyword>
<evidence type="ECO:0000256" key="3">
    <source>
        <dbReference type="PIRSR" id="PIRSR000390-2"/>
    </source>
</evidence>
<evidence type="ECO:0000313" key="6">
    <source>
        <dbReference type="Proteomes" id="UP000464495"/>
    </source>
</evidence>
<dbReference type="GO" id="GO:0000271">
    <property type="term" value="P:polysaccharide biosynthetic process"/>
    <property type="evidence" value="ECO:0007669"/>
    <property type="project" value="TreeGrafter"/>
</dbReference>